<dbReference type="EMBL" id="LITT01000008">
    <property type="protein sequence ID" value="OAA91062.1"/>
    <property type="molecule type" value="Genomic_DNA"/>
</dbReference>
<evidence type="ECO:0000313" key="2">
    <source>
        <dbReference type="Proteomes" id="UP000077407"/>
    </source>
</evidence>
<proteinExistence type="predicted"/>
<comment type="caution">
    <text evidence="1">The sequence shown here is derived from an EMBL/GenBank/DDBJ whole genome shotgun (WGS) entry which is preliminary data.</text>
</comment>
<gene>
    <name evidence="1" type="ORF">WY13_00892</name>
</gene>
<organism evidence="1 2">
    <name type="scientific">Clostridium ljungdahlii</name>
    <dbReference type="NCBI Taxonomy" id="1538"/>
    <lineage>
        <taxon>Bacteria</taxon>
        <taxon>Bacillati</taxon>
        <taxon>Bacillota</taxon>
        <taxon>Clostridia</taxon>
        <taxon>Eubacteriales</taxon>
        <taxon>Clostridiaceae</taxon>
        <taxon>Clostridium</taxon>
    </lineage>
</organism>
<dbReference type="Proteomes" id="UP000077407">
    <property type="component" value="Unassembled WGS sequence"/>
</dbReference>
<dbReference type="AlphaFoldDB" id="A0A162L4M7"/>
<accession>A0A162L4M7</accession>
<sequence length="32" mass="3798">MKKIQVGTSDFKELIEANNYFVDKEILLNLRK</sequence>
<protein>
    <submittedName>
        <fullName evidence="1">Uncharacterized protein</fullName>
    </submittedName>
</protein>
<reference evidence="1 2" key="1">
    <citation type="journal article" date="2015" name="Biotechnol. Bioeng.">
        <title>Genome sequence and phenotypic characterization of Caulobacter segnis.</title>
        <authorList>
            <person name="Patel S."/>
            <person name="Fletcher B."/>
            <person name="Scott D.C."/>
            <person name="Ely B."/>
        </authorList>
    </citation>
    <scope>NUCLEOTIDE SEQUENCE [LARGE SCALE GENOMIC DNA]</scope>
    <source>
        <strain evidence="1 2">ERI-2</strain>
    </source>
</reference>
<dbReference type="PATRIC" id="fig|1538.10.peg.1393"/>
<evidence type="ECO:0000313" key="1">
    <source>
        <dbReference type="EMBL" id="OAA91062.1"/>
    </source>
</evidence>
<name>A0A162L4M7_9CLOT</name>